<evidence type="ECO:0000256" key="3">
    <source>
        <dbReference type="ARBA" id="ARBA00022448"/>
    </source>
</evidence>
<feature type="transmembrane region" description="Helical" evidence="8">
    <location>
        <begin position="201"/>
        <end position="218"/>
    </location>
</feature>
<dbReference type="GO" id="GO:1903785">
    <property type="term" value="P:L-valine transmembrane transport"/>
    <property type="evidence" value="ECO:0007669"/>
    <property type="project" value="TreeGrafter"/>
</dbReference>
<evidence type="ECO:0000256" key="6">
    <source>
        <dbReference type="ARBA" id="ARBA00022989"/>
    </source>
</evidence>
<feature type="transmembrane region" description="Helical" evidence="8">
    <location>
        <begin position="55"/>
        <end position="78"/>
    </location>
</feature>
<dbReference type="EMBL" id="SMLK01000008">
    <property type="protein sequence ID" value="TFY97173.1"/>
    <property type="molecule type" value="Genomic_DNA"/>
</dbReference>
<dbReference type="GO" id="GO:0005886">
    <property type="term" value="C:plasma membrane"/>
    <property type="evidence" value="ECO:0007669"/>
    <property type="project" value="UniProtKB-SubCell"/>
</dbReference>
<dbReference type="Proteomes" id="UP000297839">
    <property type="component" value="Unassembled WGS sequence"/>
</dbReference>
<keyword evidence="5 8" id="KW-0812">Transmembrane</keyword>
<dbReference type="Pfam" id="PF03591">
    <property type="entry name" value="AzlC"/>
    <property type="match status" value="1"/>
</dbReference>
<keyword evidence="10" id="KW-1185">Reference proteome</keyword>
<feature type="transmembrane region" description="Helical" evidence="8">
    <location>
        <begin position="176"/>
        <end position="194"/>
    </location>
</feature>
<proteinExistence type="inferred from homology"/>
<name>A0A4Z0BFD6_9BURK</name>
<feature type="transmembrane region" description="Helical" evidence="8">
    <location>
        <begin position="85"/>
        <end position="105"/>
    </location>
</feature>
<feature type="transmembrane region" description="Helical" evidence="8">
    <location>
        <begin position="224"/>
        <end position="242"/>
    </location>
</feature>
<evidence type="ECO:0000256" key="4">
    <source>
        <dbReference type="ARBA" id="ARBA00022475"/>
    </source>
</evidence>
<evidence type="ECO:0000256" key="8">
    <source>
        <dbReference type="SAM" id="Phobius"/>
    </source>
</evidence>
<protein>
    <submittedName>
        <fullName evidence="9">Branched-chain amino acid ABC transporter permease</fullName>
    </submittedName>
</protein>
<comment type="caution">
    <text evidence="9">The sequence shown here is derived from an EMBL/GenBank/DDBJ whole genome shotgun (WGS) entry which is preliminary data.</text>
</comment>
<gene>
    <name evidence="9" type="ORF">EZ216_19020</name>
</gene>
<organism evidence="9 10">
    <name type="scientific">Ramlibacter humi</name>
    <dbReference type="NCBI Taxonomy" id="2530451"/>
    <lineage>
        <taxon>Bacteria</taxon>
        <taxon>Pseudomonadati</taxon>
        <taxon>Pseudomonadota</taxon>
        <taxon>Betaproteobacteria</taxon>
        <taxon>Burkholderiales</taxon>
        <taxon>Comamonadaceae</taxon>
        <taxon>Ramlibacter</taxon>
    </lineage>
</organism>
<dbReference type="InterPro" id="IPR011606">
    <property type="entry name" value="Brnchd-chn_aa_trnsp_permease"/>
</dbReference>
<keyword evidence="3" id="KW-0813">Transport</keyword>
<evidence type="ECO:0000313" key="10">
    <source>
        <dbReference type="Proteomes" id="UP000297839"/>
    </source>
</evidence>
<keyword evidence="6 8" id="KW-1133">Transmembrane helix</keyword>
<evidence type="ECO:0000256" key="1">
    <source>
        <dbReference type="ARBA" id="ARBA00004651"/>
    </source>
</evidence>
<dbReference type="AlphaFoldDB" id="A0A4Z0BFD6"/>
<dbReference type="OrthoDB" id="9179311at2"/>
<dbReference type="PANTHER" id="PTHR34979:SF1">
    <property type="entry name" value="INNER MEMBRANE PROTEIN YGAZ"/>
    <property type="match status" value="1"/>
</dbReference>
<reference evidence="9 10" key="1">
    <citation type="submission" date="2019-03" db="EMBL/GenBank/DDBJ databases">
        <title>Ramlibacter sp. 18x22-1, whole genome shotgun sequence.</title>
        <authorList>
            <person name="Zhang X."/>
            <person name="Feng G."/>
            <person name="Zhu H."/>
        </authorList>
    </citation>
    <scope>NUCLEOTIDE SEQUENCE [LARGE SCALE GENOMIC DNA]</scope>
    <source>
        <strain evidence="9 10">18x22-1</strain>
    </source>
</reference>
<keyword evidence="7 8" id="KW-0472">Membrane</keyword>
<comment type="subcellular location">
    <subcellularLocation>
        <location evidence="1">Cell membrane</location>
        <topology evidence="1">Multi-pass membrane protein</topology>
    </subcellularLocation>
</comment>
<evidence type="ECO:0000256" key="7">
    <source>
        <dbReference type="ARBA" id="ARBA00023136"/>
    </source>
</evidence>
<evidence type="ECO:0000313" key="9">
    <source>
        <dbReference type="EMBL" id="TFY97173.1"/>
    </source>
</evidence>
<dbReference type="PANTHER" id="PTHR34979">
    <property type="entry name" value="INNER MEMBRANE PROTEIN YGAZ"/>
    <property type="match status" value="1"/>
</dbReference>
<keyword evidence="4" id="KW-1003">Cell membrane</keyword>
<accession>A0A4Z0BFD6</accession>
<feature type="transmembrane region" description="Helical" evidence="8">
    <location>
        <begin position="21"/>
        <end position="43"/>
    </location>
</feature>
<sequence length="251" mass="26356">MRRASRLARARLRFLATIRRPMFRAGVSDCAPMAFGIAAWGLVVGAAMAKSGMGIPLAILMSVLVSAGTAQVAALPLIAAGAPMAVVWAAVACVSLRFLVFSWQYRPYFAHLPRHRRVLLSHFMQDTTSAMLLRRFPEPRGARGQVDYFRGAAAINCGVWQTAVMAGIFAGQAIPARWGVGFAGTMALLALACGQLRSRTSWAAALVAACAAVATHALPLRLHVVVAVAAALAVAAVARVCGRHAPEAAAS</sequence>
<evidence type="ECO:0000256" key="2">
    <source>
        <dbReference type="ARBA" id="ARBA00010735"/>
    </source>
</evidence>
<comment type="similarity">
    <text evidence="2">Belongs to the AzlC family.</text>
</comment>
<evidence type="ECO:0000256" key="5">
    <source>
        <dbReference type="ARBA" id="ARBA00022692"/>
    </source>
</evidence>